<accession>A0A7X4RW25</accession>
<protein>
    <recommendedName>
        <fullName evidence="5">Peptide methionine sulfoxide reductase MsrA</fullName>
        <shortName evidence="5">Protein-methionine-S-oxide reductase</shortName>
        <ecNumber evidence="5">1.8.4.11</ecNumber>
    </recommendedName>
    <alternativeName>
        <fullName evidence="5">Peptide-methionine (S)-S-oxide reductase</fullName>
        <shortName evidence="5">Peptide Met(O) reductase</shortName>
    </alternativeName>
</protein>
<evidence type="ECO:0000313" key="8">
    <source>
        <dbReference type="Proteomes" id="UP000462621"/>
    </source>
</evidence>
<reference evidence="7 8" key="1">
    <citation type="submission" date="2019-10" db="EMBL/GenBank/DDBJ databases">
        <title>Vibrio sp. nov. isolated from a shrimp pond.</title>
        <authorList>
            <person name="Gomez-Gil B."/>
            <person name="Enciso-Ibarra J."/>
            <person name="Enciso-Ibarra K."/>
            <person name="Bolan-Mejia C."/>
        </authorList>
    </citation>
    <scope>NUCLEOTIDE SEQUENCE [LARGE SCALE GENOMIC DNA]</scope>
    <source>
        <strain evidence="7 8">CAIM 722</strain>
    </source>
</reference>
<comment type="function">
    <text evidence="5">Has an important function as a repair enzyme for proteins that have been inactivated by oxidation. Catalyzes the reversible oxidation-reduction of methionine sulfoxide in proteins to methionine.</text>
</comment>
<comment type="catalytic activity">
    <reaction evidence="3 5">
        <text>L-methionyl-[protein] + [thioredoxin]-disulfide + H2O = L-methionyl-(S)-S-oxide-[protein] + [thioredoxin]-dithiol</text>
        <dbReference type="Rhea" id="RHEA:14217"/>
        <dbReference type="Rhea" id="RHEA-COMP:10698"/>
        <dbReference type="Rhea" id="RHEA-COMP:10700"/>
        <dbReference type="Rhea" id="RHEA-COMP:12313"/>
        <dbReference type="Rhea" id="RHEA-COMP:12315"/>
        <dbReference type="ChEBI" id="CHEBI:15377"/>
        <dbReference type="ChEBI" id="CHEBI:16044"/>
        <dbReference type="ChEBI" id="CHEBI:29950"/>
        <dbReference type="ChEBI" id="CHEBI:44120"/>
        <dbReference type="ChEBI" id="CHEBI:50058"/>
        <dbReference type="EC" id="1.8.4.11"/>
    </reaction>
</comment>
<dbReference type="GO" id="GO:0005737">
    <property type="term" value="C:cytoplasm"/>
    <property type="evidence" value="ECO:0007669"/>
    <property type="project" value="TreeGrafter"/>
</dbReference>
<dbReference type="PANTHER" id="PTHR42799">
    <property type="entry name" value="MITOCHONDRIAL PEPTIDE METHIONINE SULFOXIDE REDUCTASE"/>
    <property type="match status" value="1"/>
</dbReference>
<dbReference type="NCBIfam" id="NF004038">
    <property type="entry name" value="PRK05528.1"/>
    <property type="match status" value="1"/>
</dbReference>
<keyword evidence="8" id="KW-1185">Reference proteome</keyword>
<dbReference type="GO" id="GO:0008113">
    <property type="term" value="F:peptide-methionine (S)-S-oxide reductase activity"/>
    <property type="evidence" value="ECO:0007669"/>
    <property type="project" value="UniProtKB-UniRule"/>
</dbReference>
<evidence type="ECO:0000256" key="2">
    <source>
        <dbReference type="ARBA" id="ARBA00023002"/>
    </source>
</evidence>
<evidence type="ECO:0000259" key="6">
    <source>
        <dbReference type="Pfam" id="PF01625"/>
    </source>
</evidence>
<gene>
    <name evidence="5" type="primary">msrA</name>
    <name evidence="7" type="ORF">F9817_20535</name>
</gene>
<sequence length="165" mass="18920">MEEIVLAGGCLWGVQEFIKYVPGVIKTEAGRANGTANTTQSPYDGYAECVRIEFDSQMVTVEQLIDHLFEIIDPYSVNQQGEDVGLKYRTGIYSTNDQHLQSAQNYIGLRDDADKIAIEVLPLTNFVPSDDEHQHHLTHHPEDHYLCHIPWKLLHRYIMQQSEHE</sequence>
<dbReference type="Proteomes" id="UP000462621">
    <property type="component" value="Unassembled WGS sequence"/>
</dbReference>
<dbReference type="InterPro" id="IPR050162">
    <property type="entry name" value="MsrA_MetSO_reductase"/>
</dbReference>
<evidence type="ECO:0000256" key="4">
    <source>
        <dbReference type="ARBA" id="ARBA00048782"/>
    </source>
</evidence>
<dbReference type="EMBL" id="WEKT01000061">
    <property type="protein sequence ID" value="MZI95571.1"/>
    <property type="molecule type" value="Genomic_DNA"/>
</dbReference>
<organism evidence="7 8">
    <name type="scientific">Vibrio eleionomae</name>
    <dbReference type="NCBI Taxonomy" id="2653505"/>
    <lineage>
        <taxon>Bacteria</taxon>
        <taxon>Pseudomonadati</taxon>
        <taxon>Pseudomonadota</taxon>
        <taxon>Gammaproteobacteria</taxon>
        <taxon>Vibrionales</taxon>
        <taxon>Vibrionaceae</taxon>
        <taxon>Vibrio</taxon>
    </lineage>
</organism>
<dbReference type="PANTHER" id="PTHR42799:SF2">
    <property type="entry name" value="MITOCHONDRIAL PEPTIDE METHIONINE SULFOXIDE REDUCTASE"/>
    <property type="match status" value="1"/>
</dbReference>
<dbReference type="Pfam" id="PF01625">
    <property type="entry name" value="PMSR"/>
    <property type="match status" value="1"/>
</dbReference>
<comment type="similarity">
    <text evidence="1 5">Belongs to the MsrA Met sulfoxide reductase family.</text>
</comment>
<dbReference type="AlphaFoldDB" id="A0A7X4RW25"/>
<comment type="catalytic activity">
    <reaction evidence="4 5">
        <text>[thioredoxin]-disulfide + L-methionine + H2O = L-methionine (S)-S-oxide + [thioredoxin]-dithiol</text>
        <dbReference type="Rhea" id="RHEA:19993"/>
        <dbReference type="Rhea" id="RHEA-COMP:10698"/>
        <dbReference type="Rhea" id="RHEA-COMP:10700"/>
        <dbReference type="ChEBI" id="CHEBI:15377"/>
        <dbReference type="ChEBI" id="CHEBI:29950"/>
        <dbReference type="ChEBI" id="CHEBI:50058"/>
        <dbReference type="ChEBI" id="CHEBI:57844"/>
        <dbReference type="ChEBI" id="CHEBI:58772"/>
        <dbReference type="EC" id="1.8.4.11"/>
    </reaction>
</comment>
<dbReference type="EC" id="1.8.4.11" evidence="5"/>
<evidence type="ECO:0000256" key="3">
    <source>
        <dbReference type="ARBA" id="ARBA00047806"/>
    </source>
</evidence>
<dbReference type="InterPro" id="IPR036509">
    <property type="entry name" value="Met_Sox_Rdtase_MsrA_sf"/>
</dbReference>
<dbReference type="GO" id="GO:0034599">
    <property type="term" value="P:cellular response to oxidative stress"/>
    <property type="evidence" value="ECO:0007669"/>
    <property type="project" value="TreeGrafter"/>
</dbReference>
<feature type="domain" description="Peptide methionine sulphoxide reductase MsrA" evidence="6">
    <location>
        <begin position="3"/>
        <end position="145"/>
    </location>
</feature>
<keyword evidence="2 5" id="KW-0560">Oxidoreductase</keyword>
<comment type="caution">
    <text evidence="7">The sequence shown here is derived from an EMBL/GenBank/DDBJ whole genome shotgun (WGS) entry which is preliminary data.</text>
</comment>
<proteinExistence type="inferred from homology"/>
<dbReference type="Gene3D" id="3.30.1060.10">
    <property type="entry name" value="Peptide methionine sulphoxide reductase MsrA"/>
    <property type="match status" value="1"/>
</dbReference>
<dbReference type="InterPro" id="IPR002569">
    <property type="entry name" value="Met_Sox_Rdtase_MsrA_dom"/>
</dbReference>
<dbReference type="SUPFAM" id="SSF55068">
    <property type="entry name" value="Peptide methionine sulfoxide reductase"/>
    <property type="match status" value="1"/>
</dbReference>
<feature type="active site" evidence="5">
    <location>
        <position position="10"/>
    </location>
</feature>
<evidence type="ECO:0000313" key="7">
    <source>
        <dbReference type="EMBL" id="MZI95571.1"/>
    </source>
</evidence>
<evidence type="ECO:0000256" key="5">
    <source>
        <dbReference type="HAMAP-Rule" id="MF_01401"/>
    </source>
</evidence>
<dbReference type="HAMAP" id="MF_01401">
    <property type="entry name" value="MsrA"/>
    <property type="match status" value="1"/>
</dbReference>
<dbReference type="RefSeq" id="WP_161158079.1">
    <property type="nucleotide sequence ID" value="NZ_WEKT01000061.1"/>
</dbReference>
<evidence type="ECO:0000256" key="1">
    <source>
        <dbReference type="ARBA" id="ARBA00005591"/>
    </source>
</evidence>
<name>A0A7X4RW25_9VIBR</name>